<dbReference type="Pfam" id="PF01553">
    <property type="entry name" value="Acyltransferase"/>
    <property type="match status" value="1"/>
</dbReference>
<gene>
    <name evidence="6" type="ORF">GCM10011273_21180</name>
</gene>
<keyword evidence="4" id="KW-1133">Transmembrane helix</keyword>
<protein>
    <submittedName>
        <fullName evidence="6">1-acyl-sn-glycerol-3-phosphate acyltransferase</fullName>
    </submittedName>
</protein>
<dbReference type="PANTHER" id="PTHR10434:SF40">
    <property type="entry name" value="1-ACYL-SN-GLYCEROL-3-PHOSPHATE ACYLTRANSFERASE"/>
    <property type="match status" value="1"/>
</dbReference>
<reference evidence="6" key="1">
    <citation type="journal article" date="2014" name="Int. J. Syst. Evol. Microbiol.">
        <title>Complete genome sequence of Corynebacterium casei LMG S-19264T (=DSM 44701T), isolated from a smear-ripened cheese.</title>
        <authorList>
            <consortium name="US DOE Joint Genome Institute (JGI-PGF)"/>
            <person name="Walter F."/>
            <person name="Albersmeier A."/>
            <person name="Kalinowski J."/>
            <person name="Ruckert C."/>
        </authorList>
    </citation>
    <scope>NUCLEOTIDE SEQUENCE</scope>
    <source>
        <strain evidence="6">KCTC 32296</strain>
    </source>
</reference>
<dbReference type="Proteomes" id="UP000662572">
    <property type="component" value="Unassembled WGS sequence"/>
</dbReference>
<dbReference type="RefSeq" id="WP_189486408.1">
    <property type="nucleotide sequence ID" value="NZ_BMZB01000002.1"/>
</dbReference>
<proteinExistence type="predicted"/>
<dbReference type="GO" id="GO:0003841">
    <property type="term" value="F:1-acylglycerol-3-phosphate O-acyltransferase activity"/>
    <property type="evidence" value="ECO:0007669"/>
    <property type="project" value="TreeGrafter"/>
</dbReference>
<dbReference type="PANTHER" id="PTHR10434">
    <property type="entry name" value="1-ACYL-SN-GLYCEROL-3-PHOSPHATE ACYLTRANSFERASE"/>
    <property type="match status" value="1"/>
</dbReference>
<comment type="caution">
    <text evidence="6">The sequence shown here is derived from an EMBL/GenBank/DDBJ whole genome shotgun (WGS) entry which is preliminary data.</text>
</comment>
<organism evidence="6 7">
    <name type="scientific">Asticcacaulis endophyticus</name>
    <dbReference type="NCBI Taxonomy" id="1395890"/>
    <lineage>
        <taxon>Bacteria</taxon>
        <taxon>Pseudomonadati</taxon>
        <taxon>Pseudomonadota</taxon>
        <taxon>Alphaproteobacteria</taxon>
        <taxon>Caulobacterales</taxon>
        <taxon>Caulobacteraceae</taxon>
        <taxon>Asticcacaulis</taxon>
    </lineage>
</organism>
<evidence type="ECO:0000256" key="4">
    <source>
        <dbReference type="SAM" id="Phobius"/>
    </source>
</evidence>
<dbReference type="InterPro" id="IPR002123">
    <property type="entry name" value="Plipid/glycerol_acylTrfase"/>
</dbReference>
<dbReference type="SUPFAM" id="SSF69593">
    <property type="entry name" value="Glycerol-3-phosphate (1)-acyltransferase"/>
    <property type="match status" value="1"/>
</dbReference>
<evidence type="ECO:0000256" key="2">
    <source>
        <dbReference type="ARBA" id="ARBA00022679"/>
    </source>
</evidence>
<sequence length="244" mass="27446">MSALRNLAFQIWLYGMIFLVGFGLSPLLLLPRKMVMTIIRGWARGVIWGLKVISGVKVEFRGLEHAPQGSALIAGKHMSMLDTIAPFLVLPDTCFVLKKELTRMPFFGWYMWRAHMIPIKREEAAKALKSMLVMAKERLAEQRQIVIFPEGTRTEVGEDPTYKPGVAAIYRDLEAPCYLMATNSGQCWPAHGIKRYPGTVIYEFLPPLPAGMKRAEFMSAVRERIETASNALIEENSGKQAAKD</sequence>
<dbReference type="GO" id="GO:0006654">
    <property type="term" value="P:phosphatidic acid biosynthetic process"/>
    <property type="evidence" value="ECO:0007669"/>
    <property type="project" value="TreeGrafter"/>
</dbReference>
<reference evidence="6" key="2">
    <citation type="submission" date="2020-09" db="EMBL/GenBank/DDBJ databases">
        <authorList>
            <person name="Sun Q."/>
            <person name="Kim S."/>
        </authorList>
    </citation>
    <scope>NUCLEOTIDE SEQUENCE</scope>
    <source>
        <strain evidence="6">KCTC 32296</strain>
    </source>
</reference>
<evidence type="ECO:0000259" key="5">
    <source>
        <dbReference type="SMART" id="SM00563"/>
    </source>
</evidence>
<evidence type="ECO:0000256" key="1">
    <source>
        <dbReference type="ARBA" id="ARBA00005189"/>
    </source>
</evidence>
<dbReference type="CDD" id="cd07989">
    <property type="entry name" value="LPLAT_AGPAT-like"/>
    <property type="match status" value="1"/>
</dbReference>
<evidence type="ECO:0000256" key="3">
    <source>
        <dbReference type="ARBA" id="ARBA00023315"/>
    </source>
</evidence>
<dbReference type="SMART" id="SM00563">
    <property type="entry name" value="PlsC"/>
    <property type="match status" value="1"/>
</dbReference>
<evidence type="ECO:0000313" key="6">
    <source>
        <dbReference type="EMBL" id="GGZ34509.1"/>
    </source>
</evidence>
<comment type="pathway">
    <text evidence="1">Lipid metabolism.</text>
</comment>
<feature type="domain" description="Phospholipid/glycerol acyltransferase" evidence="5">
    <location>
        <begin position="71"/>
        <end position="185"/>
    </location>
</feature>
<keyword evidence="2" id="KW-0808">Transferase</keyword>
<keyword evidence="7" id="KW-1185">Reference proteome</keyword>
<dbReference type="EMBL" id="BMZB01000002">
    <property type="protein sequence ID" value="GGZ34509.1"/>
    <property type="molecule type" value="Genomic_DNA"/>
</dbReference>
<feature type="transmembrane region" description="Helical" evidence="4">
    <location>
        <begin position="12"/>
        <end position="30"/>
    </location>
</feature>
<name>A0A918Q721_9CAUL</name>
<keyword evidence="4" id="KW-0812">Transmembrane</keyword>
<accession>A0A918Q721</accession>
<keyword evidence="3 6" id="KW-0012">Acyltransferase</keyword>
<keyword evidence="4" id="KW-0472">Membrane</keyword>
<dbReference type="AlphaFoldDB" id="A0A918Q721"/>
<evidence type="ECO:0000313" key="7">
    <source>
        <dbReference type="Proteomes" id="UP000662572"/>
    </source>
</evidence>